<proteinExistence type="predicted"/>
<sequence>MTTDNSEVARPAYSPQDARSGPPGQGPWTEKGSITGSPEARKRKKQAKSPTKVAATAENPSSVLEAGVAVTSQLLESETSAEMTVQENPTSQQIEDAVTSPKFEAVPEGEGAQPVNTKRKATSSDETTYHTPPAEKSVSALDAPSTTQQTTVPGEEELPEKSEAAGSVQDALICPSAIVELTADDEQRETIAAVEDPALDEEQQNDSSFHSAKEALSDSSKDEVKDEAKDEVTEEAKDEAKDDDRRDDLKSSEKKVGDGAEKSEKESSQQSAINPTNSTGDNIDTQMFHPDATNSTKPPPTEKKPGAKQTEPLFPFKSKAQIKKEKEQKKKERKKAKTEKPSVTTKTNAQADETEPQTQLPPPAISASNGTKSLQVKVAVPVLKTPSQTPSIESGPVVAVKAPSKTEVASPITIGTEKILDEVRSEDGVSMASSATLKANTPPMSPKHVVTGCPPANMSSAAVPPAAKKAKPKKKKKKPAVVSPEPGETSTAPSIRGAFTEQLNLIDRVKGSEDSVSYYTRPDMTDDGEQKVTEAELLEDVARFLQERREQFDALPQRVRESLAKRAAAETSESALTANVDEGKRRA</sequence>
<evidence type="ECO:0000313" key="3">
    <source>
        <dbReference type="Proteomes" id="UP000799440"/>
    </source>
</evidence>
<feature type="region of interest" description="Disordered" evidence="1">
    <location>
        <begin position="386"/>
        <end position="406"/>
    </location>
</feature>
<feature type="compositionally biased region" description="Polar residues" evidence="1">
    <location>
        <begin position="272"/>
        <end position="285"/>
    </location>
</feature>
<dbReference type="AlphaFoldDB" id="A0A6A6V5F3"/>
<name>A0A6A6V5F3_9PLEO</name>
<feature type="compositionally biased region" description="Polar residues" evidence="1">
    <location>
        <begin position="341"/>
        <end position="351"/>
    </location>
</feature>
<evidence type="ECO:0000256" key="1">
    <source>
        <dbReference type="SAM" id="MobiDB-lite"/>
    </source>
</evidence>
<dbReference type="Proteomes" id="UP000799440">
    <property type="component" value="Unassembled WGS sequence"/>
</dbReference>
<feature type="compositionally biased region" description="Low complexity" evidence="1">
    <location>
        <begin position="569"/>
        <end position="578"/>
    </location>
</feature>
<protein>
    <submittedName>
        <fullName evidence="2">Uncharacterized protein</fullName>
    </submittedName>
</protein>
<keyword evidence="3" id="KW-1185">Reference proteome</keyword>
<evidence type="ECO:0000313" key="2">
    <source>
        <dbReference type="EMBL" id="KAF2745798.1"/>
    </source>
</evidence>
<dbReference type="EMBL" id="MU006580">
    <property type="protein sequence ID" value="KAF2745798.1"/>
    <property type="molecule type" value="Genomic_DNA"/>
</dbReference>
<feature type="region of interest" description="Disordered" evidence="1">
    <location>
        <begin position="435"/>
        <end position="499"/>
    </location>
</feature>
<gene>
    <name evidence="2" type="ORF">M011DRAFT_121152</name>
</gene>
<feature type="compositionally biased region" description="Basic and acidic residues" evidence="1">
    <location>
        <begin position="211"/>
        <end position="267"/>
    </location>
</feature>
<feature type="region of interest" description="Disordered" evidence="1">
    <location>
        <begin position="78"/>
        <end position="371"/>
    </location>
</feature>
<accession>A0A6A6V5F3</accession>
<feature type="compositionally biased region" description="Basic residues" evidence="1">
    <location>
        <begin position="468"/>
        <end position="479"/>
    </location>
</feature>
<feature type="region of interest" description="Disordered" evidence="1">
    <location>
        <begin position="566"/>
        <end position="587"/>
    </location>
</feature>
<feature type="region of interest" description="Disordered" evidence="1">
    <location>
        <begin position="1"/>
        <end position="64"/>
    </location>
</feature>
<reference evidence="2" key="1">
    <citation type="journal article" date="2020" name="Stud. Mycol.">
        <title>101 Dothideomycetes genomes: a test case for predicting lifestyles and emergence of pathogens.</title>
        <authorList>
            <person name="Haridas S."/>
            <person name="Albert R."/>
            <person name="Binder M."/>
            <person name="Bloem J."/>
            <person name="Labutti K."/>
            <person name="Salamov A."/>
            <person name="Andreopoulos B."/>
            <person name="Baker S."/>
            <person name="Barry K."/>
            <person name="Bills G."/>
            <person name="Bluhm B."/>
            <person name="Cannon C."/>
            <person name="Castanera R."/>
            <person name="Culley D."/>
            <person name="Daum C."/>
            <person name="Ezra D."/>
            <person name="Gonzalez J."/>
            <person name="Henrissat B."/>
            <person name="Kuo A."/>
            <person name="Liang C."/>
            <person name="Lipzen A."/>
            <person name="Lutzoni F."/>
            <person name="Magnuson J."/>
            <person name="Mondo S."/>
            <person name="Nolan M."/>
            <person name="Ohm R."/>
            <person name="Pangilinan J."/>
            <person name="Park H.-J."/>
            <person name="Ramirez L."/>
            <person name="Alfaro M."/>
            <person name="Sun H."/>
            <person name="Tritt A."/>
            <person name="Yoshinaga Y."/>
            <person name="Zwiers L.-H."/>
            <person name="Turgeon B."/>
            <person name="Goodwin S."/>
            <person name="Spatafora J."/>
            <person name="Crous P."/>
            <person name="Grigoriev I."/>
        </authorList>
    </citation>
    <scope>NUCLEOTIDE SEQUENCE</scope>
    <source>
        <strain evidence="2">CBS 119925</strain>
    </source>
</reference>
<organism evidence="2 3">
    <name type="scientific">Sporormia fimetaria CBS 119925</name>
    <dbReference type="NCBI Taxonomy" id="1340428"/>
    <lineage>
        <taxon>Eukaryota</taxon>
        <taxon>Fungi</taxon>
        <taxon>Dikarya</taxon>
        <taxon>Ascomycota</taxon>
        <taxon>Pezizomycotina</taxon>
        <taxon>Dothideomycetes</taxon>
        <taxon>Pleosporomycetidae</taxon>
        <taxon>Pleosporales</taxon>
        <taxon>Sporormiaceae</taxon>
        <taxon>Sporormia</taxon>
    </lineage>
</organism>
<feature type="compositionally biased region" description="Polar residues" evidence="1">
    <location>
        <begin position="78"/>
        <end position="94"/>
    </location>
</feature>